<evidence type="ECO:0000313" key="5">
    <source>
        <dbReference type="EMBL" id="MCI14628.1"/>
    </source>
</evidence>
<comment type="caution">
    <text evidence="5">The sequence shown here is derived from an EMBL/GenBank/DDBJ whole genome shotgun (WGS) entry which is preliminary data.</text>
</comment>
<evidence type="ECO:0000313" key="6">
    <source>
        <dbReference type="Proteomes" id="UP000265520"/>
    </source>
</evidence>
<keyword evidence="6" id="KW-1185">Reference proteome</keyword>
<evidence type="ECO:0000256" key="2">
    <source>
        <dbReference type="ARBA" id="ARBA00022448"/>
    </source>
</evidence>
<dbReference type="InterPro" id="IPR016159">
    <property type="entry name" value="Cullin_repeat-like_dom_sf"/>
</dbReference>
<dbReference type="Pfam" id="PF03081">
    <property type="entry name" value="Exo70_C"/>
    <property type="match status" value="1"/>
</dbReference>
<organism evidence="5 6">
    <name type="scientific">Trifolium medium</name>
    <dbReference type="NCBI Taxonomy" id="97028"/>
    <lineage>
        <taxon>Eukaryota</taxon>
        <taxon>Viridiplantae</taxon>
        <taxon>Streptophyta</taxon>
        <taxon>Embryophyta</taxon>
        <taxon>Tracheophyta</taxon>
        <taxon>Spermatophyta</taxon>
        <taxon>Magnoliopsida</taxon>
        <taxon>eudicotyledons</taxon>
        <taxon>Gunneridae</taxon>
        <taxon>Pentapetalae</taxon>
        <taxon>rosids</taxon>
        <taxon>fabids</taxon>
        <taxon>Fabales</taxon>
        <taxon>Fabaceae</taxon>
        <taxon>Papilionoideae</taxon>
        <taxon>50 kb inversion clade</taxon>
        <taxon>NPAAA clade</taxon>
        <taxon>Hologalegina</taxon>
        <taxon>IRL clade</taxon>
        <taxon>Trifolieae</taxon>
        <taxon>Trifolium</taxon>
    </lineage>
</organism>
<reference evidence="5 6" key="1">
    <citation type="journal article" date="2018" name="Front. Plant Sci.">
        <title>Red Clover (Trifolium pratense) and Zigzag Clover (T. medium) - A Picture of Genomic Similarities and Differences.</title>
        <authorList>
            <person name="Dluhosova J."/>
            <person name="Istvanek J."/>
            <person name="Nedelnik J."/>
            <person name="Repkova J."/>
        </authorList>
    </citation>
    <scope>NUCLEOTIDE SEQUENCE [LARGE SCALE GENOMIC DNA]</scope>
    <source>
        <strain evidence="6">cv. 10/8</strain>
        <tissue evidence="5">Leaf</tissue>
    </source>
</reference>
<protein>
    <recommendedName>
        <fullName evidence="3">Exocyst subunit Exo70 family protein</fullName>
    </recommendedName>
</protein>
<evidence type="ECO:0000256" key="3">
    <source>
        <dbReference type="RuleBase" id="RU365026"/>
    </source>
</evidence>
<dbReference type="Proteomes" id="UP000265520">
    <property type="component" value="Unassembled WGS sequence"/>
</dbReference>
<dbReference type="AlphaFoldDB" id="A0A392PRB0"/>
<dbReference type="PANTHER" id="PTHR12542:SF96">
    <property type="entry name" value="EXOCYST COMPLEX COMPONENT EXO70B1"/>
    <property type="match status" value="1"/>
</dbReference>
<dbReference type="GO" id="GO:0005546">
    <property type="term" value="F:phosphatidylinositol-4,5-bisphosphate binding"/>
    <property type="evidence" value="ECO:0007669"/>
    <property type="project" value="InterPro"/>
</dbReference>
<dbReference type="InterPro" id="IPR004140">
    <property type="entry name" value="Exo70"/>
</dbReference>
<accession>A0A392PRB0</accession>
<dbReference type="InterPro" id="IPR046364">
    <property type="entry name" value="Exo70_C"/>
</dbReference>
<feature type="domain" description="Exocyst complex subunit Exo70 C-terminal" evidence="4">
    <location>
        <begin position="5"/>
        <end position="84"/>
    </location>
</feature>
<dbReference type="GO" id="GO:0000145">
    <property type="term" value="C:exocyst"/>
    <property type="evidence" value="ECO:0007669"/>
    <property type="project" value="InterPro"/>
</dbReference>
<sequence>MVVKSMKKKLKSFNILFEEICRVQSLWFILDEQLKDEIIISIKKKLFPAYGNFIGMFQKSVKELGKHSDKYIKYGMEDVEARLHNLFHGSSASTD</sequence>
<keyword evidence="2 3" id="KW-0813">Transport</keyword>
<dbReference type="GO" id="GO:0006887">
    <property type="term" value="P:exocytosis"/>
    <property type="evidence" value="ECO:0007669"/>
    <property type="project" value="UniProtKB-KW"/>
</dbReference>
<keyword evidence="3" id="KW-0268">Exocytosis</keyword>
<comment type="similarity">
    <text evidence="1 3">Belongs to the EXO70 family.</text>
</comment>
<dbReference type="SUPFAM" id="SSF74788">
    <property type="entry name" value="Cullin repeat-like"/>
    <property type="match status" value="1"/>
</dbReference>
<dbReference type="EMBL" id="LXQA010093162">
    <property type="protein sequence ID" value="MCI14628.1"/>
    <property type="molecule type" value="Genomic_DNA"/>
</dbReference>
<proteinExistence type="inferred from homology"/>
<name>A0A392PRB0_9FABA</name>
<feature type="non-terminal residue" evidence="5">
    <location>
        <position position="95"/>
    </location>
</feature>
<comment type="function">
    <text evidence="3">Component of the exocyst complex.</text>
</comment>
<dbReference type="Gene3D" id="1.20.1280.170">
    <property type="entry name" value="Exocyst complex component Exo70"/>
    <property type="match status" value="1"/>
</dbReference>
<evidence type="ECO:0000256" key="1">
    <source>
        <dbReference type="ARBA" id="ARBA00006756"/>
    </source>
</evidence>
<dbReference type="PANTHER" id="PTHR12542">
    <property type="entry name" value="EXOCYST COMPLEX PROTEIN EXO70"/>
    <property type="match status" value="1"/>
</dbReference>
<evidence type="ECO:0000259" key="4">
    <source>
        <dbReference type="Pfam" id="PF03081"/>
    </source>
</evidence>
<keyword evidence="3" id="KW-0653">Protein transport</keyword>
<dbReference type="GO" id="GO:0015031">
    <property type="term" value="P:protein transport"/>
    <property type="evidence" value="ECO:0007669"/>
    <property type="project" value="UniProtKB-KW"/>
</dbReference>